<dbReference type="Proteomes" id="UP000095284">
    <property type="component" value="Unplaced"/>
</dbReference>
<gene>
    <name evidence="2" type="ORF">BXYJ_LOCUS8840</name>
</gene>
<dbReference type="EMBL" id="CAJFCV020000004">
    <property type="protein sequence ID" value="CAG9115315.1"/>
    <property type="molecule type" value="Genomic_DNA"/>
</dbReference>
<reference evidence="6" key="1">
    <citation type="submission" date="2016-11" db="UniProtKB">
        <authorList>
            <consortium name="WormBaseParasite"/>
        </authorList>
    </citation>
    <scope>IDENTIFICATION</scope>
</reference>
<keyword evidence="1" id="KW-0812">Transmembrane</keyword>
<name>A0A1I7RHW9_BURXY</name>
<protein>
    <submittedName>
        <fullName evidence="2">(pine wood nematode) hypothetical protein</fullName>
    </submittedName>
</protein>
<dbReference type="OrthoDB" id="5875827at2759"/>
<evidence type="ECO:0000313" key="6">
    <source>
        <dbReference type="WBParaSite" id="BXY_0029800.1"/>
    </source>
</evidence>
<organism evidence="4 6">
    <name type="scientific">Bursaphelenchus xylophilus</name>
    <name type="common">Pinewood nematode worm</name>
    <name type="synonym">Aphelenchoides xylophilus</name>
    <dbReference type="NCBI Taxonomy" id="6326"/>
    <lineage>
        <taxon>Eukaryota</taxon>
        <taxon>Metazoa</taxon>
        <taxon>Ecdysozoa</taxon>
        <taxon>Nematoda</taxon>
        <taxon>Chromadorea</taxon>
        <taxon>Rhabditida</taxon>
        <taxon>Tylenchina</taxon>
        <taxon>Tylenchomorpha</taxon>
        <taxon>Aphelenchoidea</taxon>
        <taxon>Aphelenchoididae</taxon>
        <taxon>Bursaphelenchus</taxon>
    </lineage>
</organism>
<dbReference type="WBParaSite" id="BXY_0029800.1">
    <property type="protein sequence ID" value="BXY_0029800.1"/>
    <property type="gene ID" value="BXY_0029800"/>
</dbReference>
<dbReference type="AlphaFoldDB" id="A0A1I7RHW9"/>
<feature type="transmembrane region" description="Helical" evidence="1">
    <location>
        <begin position="67"/>
        <end position="90"/>
    </location>
</feature>
<accession>A0A1I7RHW9</accession>
<evidence type="ECO:0000313" key="3">
    <source>
        <dbReference type="EMBL" id="CAG9115315.1"/>
    </source>
</evidence>
<dbReference type="Proteomes" id="UP000582659">
    <property type="component" value="Unassembled WGS sequence"/>
</dbReference>
<proteinExistence type="predicted"/>
<dbReference type="EMBL" id="CAJFDI010000004">
    <property type="protein sequence ID" value="CAD5226028.1"/>
    <property type="molecule type" value="Genomic_DNA"/>
</dbReference>
<evidence type="ECO:0000313" key="5">
    <source>
        <dbReference type="Proteomes" id="UP000659654"/>
    </source>
</evidence>
<keyword evidence="5" id="KW-1185">Reference proteome</keyword>
<sequence>MHLCQRSGALSRLACCHFVKLLNDTNKVPFCDSEFMKNDTTRVEPAPNVYSTPVYLNFPADVPEDHATFFLGIILLISIAVFCAIVIMKLTKPKVGFARLPSGFSFNGPLDYDIMMWLPRHQRRNSVMLFLRSMGCRPGSQRTRQTSLSVVSSSSMGLLPSYRSATTSTTITPTSVPPPPYDELESLTTSTRASYISCSSNNNLPSSG</sequence>
<dbReference type="Proteomes" id="UP000659654">
    <property type="component" value="Unassembled WGS sequence"/>
</dbReference>
<evidence type="ECO:0000256" key="1">
    <source>
        <dbReference type="SAM" id="Phobius"/>
    </source>
</evidence>
<evidence type="ECO:0000313" key="2">
    <source>
        <dbReference type="EMBL" id="CAD5226028.1"/>
    </source>
</evidence>
<reference evidence="3" key="2">
    <citation type="submission" date="2020-08" db="EMBL/GenBank/DDBJ databases">
        <authorList>
            <person name="Kikuchi T."/>
        </authorList>
    </citation>
    <scope>NUCLEOTIDE SEQUENCE</scope>
    <source>
        <strain evidence="2">Ka4C1</strain>
    </source>
</reference>
<keyword evidence="1" id="KW-1133">Transmembrane helix</keyword>
<evidence type="ECO:0000313" key="4">
    <source>
        <dbReference type="Proteomes" id="UP000095284"/>
    </source>
</evidence>
<keyword evidence="1" id="KW-0472">Membrane</keyword>